<evidence type="ECO:0000256" key="2">
    <source>
        <dbReference type="ARBA" id="ARBA00023239"/>
    </source>
</evidence>
<feature type="binding site" evidence="5">
    <location>
        <position position="183"/>
    </location>
    <ligand>
        <name>adenosylcob(III)alamin</name>
        <dbReference type="ChEBI" id="CHEBI:18408"/>
    </ligand>
</feature>
<comment type="function">
    <text evidence="5">Catalyzes the deamination of various vicinal amino-alcohols to oxo compounds. Allows this organism to utilize ethanolamine as the sole source of nitrogen and carbon in the presence of external vitamin B12.</text>
</comment>
<evidence type="ECO:0000256" key="3">
    <source>
        <dbReference type="ARBA" id="ARBA00023285"/>
    </source>
</evidence>
<organism evidence="6 7">
    <name type="scientific">Chryseolinea lacunae</name>
    <dbReference type="NCBI Taxonomy" id="2801331"/>
    <lineage>
        <taxon>Bacteria</taxon>
        <taxon>Pseudomonadati</taxon>
        <taxon>Bacteroidota</taxon>
        <taxon>Cytophagia</taxon>
        <taxon>Cytophagales</taxon>
        <taxon>Fulvivirgaceae</taxon>
        <taxon>Chryseolinea</taxon>
    </lineage>
</organism>
<evidence type="ECO:0000313" key="7">
    <source>
        <dbReference type="Proteomes" id="UP000613030"/>
    </source>
</evidence>
<evidence type="ECO:0000256" key="4">
    <source>
        <dbReference type="ARBA" id="ARBA00024446"/>
    </source>
</evidence>
<dbReference type="Gene3D" id="3.40.50.11240">
    <property type="entry name" value="Ethanolamine ammonia-lyase light chain (EutC)"/>
    <property type="match status" value="1"/>
</dbReference>
<dbReference type="HAMAP" id="MF_00601">
    <property type="entry name" value="EutC"/>
    <property type="match status" value="1"/>
</dbReference>
<dbReference type="InterPro" id="IPR042251">
    <property type="entry name" value="EutC_C"/>
</dbReference>
<sequence>MSTSDKPAFHIPSDPWISLRAHTDARIALGRVGAGLPTNASLDFKLAHAHARDAIYSTLDNAALTTALETLGLSVLSLQSQVQTRQEYLQRPDLGRRLNAASRKKIETLLPGTADVSIVFADGLSAEAVNLHAVHVLAQLLPALAAAGLSTAPVVLADQARVAIADDIGSLLKAELSLIFIGERPGLTSPHSLGAYLTYHPKPGLTDESRNCISNIRPEGLVYADAAQKIFYLVAESLRRKLSGVMLKGEGGLLAGEK</sequence>
<feature type="binding site" evidence="5">
    <location>
        <position position="162"/>
    </location>
    <ligand>
        <name>adenosylcob(III)alamin</name>
        <dbReference type="ChEBI" id="CHEBI:18408"/>
    </ligand>
</feature>
<dbReference type="InterPro" id="IPR009246">
    <property type="entry name" value="EutC"/>
</dbReference>
<dbReference type="Pfam" id="PF05985">
    <property type="entry name" value="EutC"/>
    <property type="match status" value="1"/>
</dbReference>
<dbReference type="Gene3D" id="1.10.30.40">
    <property type="entry name" value="Ethanolamine ammonia-lyase light chain (EutC), N-terminal domain"/>
    <property type="match status" value="1"/>
</dbReference>
<comment type="subunit">
    <text evidence="5">The basic unit is a heterodimer which dimerizes to form tetramers. The heterotetramers trimerize; 6 large subunits form a core ring with 6 small subunits projecting outwards.</text>
</comment>
<comment type="cofactor">
    <cofactor evidence="5">
        <name>adenosylcob(III)alamin</name>
        <dbReference type="ChEBI" id="CHEBI:18408"/>
    </cofactor>
    <text evidence="5">Binds between the large and small subunits.</text>
</comment>
<keyword evidence="2 5" id="KW-0456">Lyase</keyword>
<keyword evidence="3 5" id="KW-0170">Cobalt</keyword>
<accession>A0ABS1KS60</accession>
<dbReference type="Proteomes" id="UP000613030">
    <property type="component" value="Unassembled WGS sequence"/>
</dbReference>
<dbReference type="RefSeq" id="WP_202009837.1">
    <property type="nucleotide sequence ID" value="NZ_JAERRB010000003.1"/>
</dbReference>
<evidence type="ECO:0000256" key="1">
    <source>
        <dbReference type="ARBA" id="ARBA00022628"/>
    </source>
</evidence>
<evidence type="ECO:0000256" key="5">
    <source>
        <dbReference type="HAMAP-Rule" id="MF_00601"/>
    </source>
</evidence>
<dbReference type="NCBIfam" id="NF003971">
    <property type="entry name" value="PRK05465.1"/>
    <property type="match status" value="1"/>
</dbReference>
<comment type="subcellular location">
    <subcellularLocation>
        <location evidence="5">Bacterial microcompartment</location>
    </subcellularLocation>
</comment>
<dbReference type="GO" id="GO:0008851">
    <property type="term" value="F:ethanolamine ammonia-lyase activity"/>
    <property type="evidence" value="ECO:0007669"/>
    <property type="project" value="UniProtKB-EC"/>
</dbReference>
<dbReference type="PANTHER" id="PTHR39330:SF1">
    <property type="entry name" value="ETHANOLAMINE AMMONIA-LYASE SMALL SUBUNIT"/>
    <property type="match status" value="1"/>
</dbReference>
<dbReference type="EC" id="4.3.1.7" evidence="5"/>
<dbReference type="EMBL" id="JAERRB010000003">
    <property type="protein sequence ID" value="MBL0742062.1"/>
    <property type="molecule type" value="Genomic_DNA"/>
</dbReference>
<comment type="caution">
    <text evidence="6">The sequence shown here is derived from an EMBL/GenBank/DDBJ whole genome shotgun (WGS) entry which is preliminary data.</text>
</comment>
<reference evidence="6 7" key="1">
    <citation type="submission" date="2021-01" db="EMBL/GenBank/DDBJ databases">
        <title>Chryseolinea sp. Jin1 Genome sequencing and assembly.</title>
        <authorList>
            <person name="Kim I."/>
        </authorList>
    </citation>
    <scope>NUCLEOTIDE SEQUENCE [LARGE SCALE GENOMIC DNA]</scope>
    <source>
        <strain evidence="6 7">Jin1</strain>
    </source>
</reference>
<evidence type="ECO:0000313" key="6">
    <source>
        <dbReference type="EMBL" id="MBL0742062.1"/>
    </source>
</evidence>
<proteinExistence type="inferred from homology"/>
<comment type="catalytic activity">
    <reaction evidence="5">
        <text>ethanolamine = acetaldehyde + NH4(+)</text>
        <dbReference type="Rhea" id="RHEA:15313"/>
        <dbReference type="ChEBI" id="CHEBI:15343"/>
        <dbReference type="ChEBI" id="CHEBI:28938"/>
        <dbReference type="ChEBI" id="CHEBI:57603"/>
        <dbReference type="EC" id="4.3.1.7"/>
    </reaction>
</comment>
<dbReference type="PIRSF" id="PIRSF018982">
    <property type="entry name" value="EutC"/>
    <property type="match status" value="1"/>
</dbReference>
<name>A0ABS1KS60_9BACT</name>
<gene>
    <name evidence="5 6" type="primary">eutC</name>
    <name evidence="6" type="ORF">JI741_12605</name>
</gene>
<comment type="pathway">
    <text evidence="5">Amine and polyamine degradation; ethanolamine degradation.</text>
</comment>
<feature type="binding site" evidence="5">
    <location>
        <position position="212"/>
    </location>
    <ligand>
        <name>adenosylcob(III)alamin</name>
        <dbReference type="ChEBI" id="CHEBI:18408"/>
    </ligand>
</feature>
<dbReference type="PANTHER" id="PTHR39330">
    <property type="entry name" value="ETHANOLAMINE AMMONIA-LYASE LIGHT CHAIN"/>
    <property type="match status" value="1"/>
</dbReference>
<keyword evidence="1 5" id="KW-0846">Cobalamin</keyword>
<protein>
    <recommendedName>
        <fullName evidence="5">Ethanolamine ammonia-lyase small subunit</fullName>
        <shortName evidence="5">EAL small subunit</shortName>
        <ecNumber evidence="5">4.3.1.7</ecNumber>
    </recommendedName>
</protein>
<comment type="similarity">
    <text evidence="5">Belongs to the EutC family.</text>
</comment>
<keyword evidence="7" id="KW-1185">Reference proteome</keyword>
<keyword evidence="4 5" id="KW-1283">Bacterial microcompartment</keyword>
<dbReference type="InterPro" id="IPR042255">
    <property type="entry name" value="EutC_N"/>
</dbReference>